<name>A0A835WHN1_9CHLO</name>
<dbReference type="OrthoDB" id="10567604at2759"/>
<dbReference type="Proteomes" id="UP000613740">
    <property type="component" value="Unassembled WGS sequence"/>
</dbReference>
<organism evidence="1 2">
    <name type="scientific">Chlamydomonas schloesseri</name>
    <dbReference type="NCBI Taxonomy" id="2026947"/>
    <lineage>
        <taxon>Eukaryota</taxon>
        <taxon>Viridiplantae</taxon>
        <taxon>Chlorophyta</taxon>
        <taxon>core chlorophytes</taxon>
        <taxon>Chlorophyceae</taxon>
        <taxon>CS clade</taxon>
        <taxon>Chlamydomonadales</taxon>
        <taxon>Chlamydomonadaceae</taxon>
        <taxon>Chlamydomonas</taxon>
    </lineage>
</organism>
<proteinExistence type="predicted"/>
<gene>
    <name evidence="1" type="ORF">HYH02_007675</name>
</gene>
<accession>A0A835WHN1</accession>
<sequence length="163" mass="17854">MLQHRAIASGPSPHSIFLGFEEYSGGGAEVSRSQAGRPASLLAGLLAAASTAPTTERDLESEDSRLRSSAAAPAQCACGWGSAVPARYHECHMAGGDERRNGAGADLMHSERTQPVDIPVNTYFRNSRQARERQRLWAALVCYRLHQERQELLGQHHQARQQH</sequence>
<evidence type="ECO:0000313" key="1">
    <source>
        <dbReference type="EMBL" id="KAG2447346.1"/>
    </source>
</evidence>
<reference evidence="1" key="1">
    <citation type="journal article" date="2020" name="bioRxiv">
        <title>Comparative genomics of Chlamydomonas.</title>
        <authorList>
            <person name="Craig R.J."/>
            <person name="Hasan A.R."/>
            <person name="Ness R.W."/>
            <person name="Keightley P.D."/>
        </authorList>
    </citation>
    <scope>NUCLEOTIDE SEQUENCE</scope>
    <source>
        <strain evidence="1">CCAP 11/173</strain>
    </source>
</reference>
<protein>
    <submittedName>
        <fullName evidence="1">Uncharacterized protein</fullName>
    </submittedName>
</protein>
<evidence type="ECO:0000313" key="2">
    <source>
        <dbReference type="Proteomes" id="UP000613740"/>
    </source>
</evidence>
<dbReference type="EMBL" id="JAEHOD010000022">
    <property type="protein sequence ID" value="KAG2447346.1"/>
    <property type="molecule type" value="Genomic_DNA"/>
</dbReference>
<comment type="caution">
    <text evidence="1">The sequence shown here is derived from an EMBL/GenBank/DDBJ whole genome shotgun (WGS) entry which is preliminary data.</text>
</comment>
<keyword evidence="2" id="KW-1185">Reference proteome</keyword>
<dbReference type="AlphaFoldDB" id="A0A835WHN1"/>